<keyword evidence="2" id="KW-1185">Reference proteome</keyword>
<sequence length="135" mass="14880">MAPLNITKVAVGCASLDILAERIAARAENEVAVVTTRYRPTRHAELIGGSLYWIIKHRLVARQEILGFAEMEDSRRWQILVAARLVPVLERPRRAHQGWRYLEGQDAPADIDAGHGALGELPAALRGELSALALI</sequence>
<organism evidence="1 2">
    <name type="scientific">Sphingomonas colocasiae</name>
    <dbReference type="NCBI Taxonomy" id="1848973"/>
    <lineage>
        <taxon>Bacteria</taxon>
        <taxon>Pseudomonadati</taxon>
        <taxon>Pseudomonadota</taxon>
        <taxon>Alphaproteobacteria</taxon>
        <taxon>Sphingomonadales</taxon>
        <taxon>Sphingomonadaceae</taxon>
        <taxon>Sphingomonas</taxon>
    </lineage>
</organism>
<reference evidence="1 2" key="1">
    <citation type="submission" date="2021-08" db="EMBL/GenBank/DDBJ databases">
        <authorList>
            <person name="Tuo L."/>
        </authorList>
    </citation>
    <scope>NUCLEOTIDE SEQUENCE [LARGE SCALE GENOMIC DNA]</scope>
    <source>
        <strain evidence="1 2">JCM 31229</strain>
    </source>
</reference>
<dbReference type="RefSeq" id="WP_222991775.1">
    <property type="nucleotide sequence ID" value="NZ_JAINVV010000009.1"/>
</dbReference>
<name>A0ABS7PTN2_9SPHN</name>
<dbReference type="EMBL" id="JAINVV010000009">
    <property type="protein sequence ID" value="MBY8824695.1"/>
    <property type="molecule type" value="Genomic_DNA"/>
</dbReference>
<dbReference type="Proteomes" id="UP000706039">
    <property type="component" value="Unassembled WGS sequence"/>
</dbReference>
<dbReference type="Pfam" id="PF07370">
    <property type="entry name" value="DUF1489"/>
    <property type="match status" value="1"/>
</dbReference>
<gene>
    <name evidence="1" type="ORF">K7G82_20495</name>
</gene>
<dbReference type="InterPro" id="IPR008320">
    <property type="entry name" value="UCP032025"/>
</dbReference>
<dbReference type="PIRSF" id="PIRSF032025">
    <property type="entry name" value="UCP032025"/>
    <property type="match status" value="1"/>
</dbReference>
<evidence type="ECO:0000313" key="2">
    <source>
        <dbReference type="Proteomes" id="UP000706039"/>
    </source>
</evidence>
<evidence type="ECO:0000313" key="1">
    <source>
        <dbReference type="EMBL" id="MBY8824695.1"/>
    </source>
</evidence>
<comment type="caution">
    <text evidence="1">The sequence shown here is derived from an EMBL/GenBank/DDBJ whole genome shotgun (WGS) entry which is preliminary data.</text>
</comment>
<proteinExistence type="predicted"/>
<protein>
    <submittedName>
        <fullName evidence="1">DUF1489 domain-containing protein</fullName>
    </submittedName>
</protein>
<accession>A0ABS7PTN2</accession>